<dbReference type="InterPro" id="IPR018649">
    <property type="entry name" value="SHOCT"/>
</dbReference>
<evidence type="ECO:0000313" key="3">
    <source>
        <dbReference type="EMBL" id="GHD36453.1"/>
    </source>
</evidence>
<sequence length="67" mass="7146">MLKKTALTAAVLAMTLGVAACGGSTTTVKQTETQGQQLLDLKEAYDSGVISEREYNDAKKRILKGKT</sequence>
<feature type="domain" description="SHOCT" evidence="2">
    <location>
        <begin position="37"/>
        <end position="63"/>
    </location>
</feature>
<protein>
    <recommendedName>
        <fullName evidence="2">SHOCT domain-containing protein</fullName>
    </recommendedName>
</protein>
<dbReference type="Proteomes" id="UP000644693">
    <property type="component" value="Unassembled WGS sequence"/>
</dbReference>
<feature type="signal peptide" evidence="1">
    <location>
        <begin position="1"/>
        <end position="20"/>
    </location>
</feature>
<dbReference type="Pfam" id="PF09851">
    <property type="entry name" value="SHOCT"/>
    <property type="match status" value="1"/>
</dbReference>
<keyword evidence="1" id="KW-0732">Signal</keyword>
<organism evidence="3 4">
    <name type="scientific">Parahalioglobus pacificus</name>
    <dbReference type="NCBI Taxonomy" id="930806"/>
    <lineage>
        <taxon>Bacteria</taxon>
        <taxon>Pseudomonadati</taxon>
        <taxon>Pseudomonadota</taxon>
        <taxon>Gammaproteobacteria</taxon>
        <taxon>Cellvibrionales</taxon>
        <taxon>Halieaceae</taxon>
        <taxon>Parahalioglobus</taxon>
    </lineage>
</organism>
<evidence type="ECO:0000259" key="2">
    <source>
        <dbReference type="Pfam" id="PF09851"/>
    </source>
</evidence>
<dbReference type="RefSeq" id="WP_189478102.1">
    <property type="nucleotide sequence ID" value="NZ_BMYM01000002.1"/>
</dbReference>
<dbReference type="PROSITE" id="PS51257">
    <property type="entry name" value="PROKAR_LIPOPROTEIN"/>
    <property type="match status" value="1"/>
</dbReference>
<comment type="caution">
    <text evidence="3">The sequence shown here is derived from an EMBL/GenBank/DDBJ whole genome shotgun (WGS) entry which is preliminary data.</text>
</comment>
<name>A0A918XLH8_9GAMM</name>
<reference evidence="3" key="1">
    <citation type="journal article" date="2014" name="Int. J. Syst. Evol. Microbiol.">
        <title>Complete genome sequence of Corynebacterium casei LMG S-19264T (=DSM 44701T), isolated from a smear-ripened cheese.</title>
        <authorList>
            <consortium name="US DOE Joint Genome Institute (JGI-PGF)"/>
            <person name="Walter F."/>
            <person name="Albersmeier A."/>
            <person name="Kalinowski J."/>
            <person name="Ruckert C."/>
        </authorList>
    </citation>
    <scope>NUCLEOTIDE SEQUENCE</scope>
    <source>
        <strain evidence="3">KCTC 23430</strain>
    </source>
</reference>
<dbReference type="AlphaFoldDB" id="A0A918XLH8"/>
<dbReference type="EMBL" id="BMYM01000002">
    <property type="protein sequence ID" value="GHD36453.1"/>
    <property type="molecule type" value="Genomic_DNA"/>
</dbReference>
<gene>
    <name evidence="3" type="ORF">GCM10007053_24880</name>
</gene>
<accession>A0A918XLH8</accession>
<feature type="chain" id="PRO_5037701844" description="SHOCT domain-containing protein" evidence="1">
    <location>
        <begin position="21"/>
        <end position="67"/>
    </location>
</feature>
<keyword evidence="4" id="KW-1185">Reference proteome</keyword>
<proteinExistence type="predicted"/>
<evidence type="ECO:0000313" key="4">
    <source>
        <dbReference type="Proteomes" id="UP000644693"/>
    </source>
</evidence>
<evidence type="ECO:0000256" key="1">
    <source>
        <dbReference type="SAM" id="SignalP"/>
    </source>
</evidence>
<reference evidence="3" key="2">
    <citation type="submission" date="2020-09" db="EMBL/GenBank/DDBJ databases">
        <authorList>
            <person name="Sun Q."/>
            <person name="Kim S."/>
        </authorList>
    </citation>
    <scope>NUCLEOTIDE SEQUENCE</scope>
    <source>
        <strain evidence="3">KCTC 23430</strain>
    </source>
</reference>